<dbReference type="PROSITE" id="PS00356">
    <property type="entry name" value="HTH_LACI_1"/>
    <property type="match status" value="1"/>
</dbReference>
<comment type="caution">
    <text evidence="5">The sequence shown here is derived from an EMBL/GenBank/DDBJ whole genome shotgun (WGS) entry which is preliminary data.</text>
</comment>
<dbReference type="SUPFAM" id="SSF47413">
    <property type="entry name" value="lambda repressor-like DNA-binding domains"/>
    <property type="match status" value="1"/>
</dbReference>
<dbReference type="CDD" id="cd01392">
    <property type="entry name" value="HTH_LacI"/>
    <property type="match status" value="1"/>
</dbReference>
<dbReference type="InterPro" id="IPR010982">
    <property type="entry name" value="Lambda_DNA-bd_dom_sf"/>
</dbReference>
<feature type="non-terminal residue" evidence="5">
    <location>
        <position position="119"/>
    </location>
</feature>
<evidence type="ECO:0000259" key="4">
    <source>
        <dbReference type="PROSITE" id="PS50932"/>
    </source>
</evidence>
<organism evidence="5 6">
    <name type="scientific">Streptomyces coryli</name>
    <dbReference type="NCBI Taxonomy" id="1128680"/>
    <lineage>
        <taxon>Bacteria</taxon>
        <taxon>Bacillati</taxon>
        <taxon>Actinomycetota</taxon>
        <taxon>Actinomycetes</taxon>
        <taxon>Kitasatosporales</taxon>
        <taxon>Streptomycetaceae</taxon>
        <taxon>Streptomyces</taxon>
    </lineage>
</organism>
<dbReference type="EMBL" id="JAAKZV010000028">
    <property type="protein sequence ID" value="NGN64136.1"/>
    <property type="molecule type" value="Genomic_DNA"/>
</dbReference>
<dbReference type="Proteomes" id="UP000481583">
    <property type="component" value="Unassembled WGS sequence"/>
</dbReference>
<dbReference type="Gene3D" id="3.40.50.2300">
    <property type="match status" value="1"/>
</dbReference>
<dbReference type="GO" id="GO:0003700">
    <property type="term" value="F:DNA-binding transcription factor activity"/>
    <property type="evidence" value="ECO:0007669"/>
    <property type="project" value="TreeGrafter"/>
</dbReference>
<keyword evidence="3" id="KW-0804">Transcription</keyword>
<keyword evidence="2" id="KW-0238">DNA-binding</keyword>
<protein>
    <submittedName>
        <fullName evidence="5">LacI family transcriptional regulator</fullName>
    </submittedName>
</protein>
<sequence length="119" mass="12918">MKRPTIGDIARKAGVSKVAVSYALNGRPGVSDETRLRIKAIAEEVGWRPSSAARALNGKQARAVGLAVCRPARTLSVEPFFMELIGGIESELAPRSVALMLQTVDSHEAEIELYGRWWG</sequence>
<accession>A0A6G4TXG4</accession>
<gene>
    <name evidence="5" type="ORF">G5C51_09495</name>
</gene>
<keyword evidence="1" id="KW-0805">Transcription regulation</keyword>
<proteinExistence type="predicted"/>
<keyword evidence="6" id="KW-1185">Reference proteome</keyword>
<reference evidence="5 6" key="1">
    <citation type="submission" date="2020-02" db="EMBL/GenBank/DDBJ databases">
        <title>Whole-genome analyses of novel actinobacteria.</title>
        <authorList>
            <person name="Sahin N."/>
        </authorList>
    </citation>
    <scope>NUCLEOTIDE SEQUENCE [LARGE SCALE GENOMIC DNA]</scope>
    <source>
        <strain evidence="5 6">A7024</strain>
    </source>
</reference>
<dbReference type="Pfam" id="PF00356">
    <property type="entry name" value="LacI"/>
    <property type="match status" value="1"/>
</dbReference>
<dbReference type="PANTHER" id="PTHR30146">
    <property type="entry name" value="LACI-RELATED TRANSCRIPTIONAL REPRESSOR"/>
    <property type="match status" value="1"/>
</dbReference>
<evidence type="ECO:0000256" key="3">
    <source>
        <dbReference type="ARBA" id="ARBA00023163"/>
    </source>
</evidence>
<evidence type="ECO:0000313" key="6">
    <source>
        <dbReference type="Proteomes" id="UP000481583"/>
    </source>
</evidence>
<dbReference type="SMART" id="SM00354">
    <property type="entry name" value="HTH_LACI"/>
    <property type="match status" value="1"/>
</dbReference>
<dbReference type="AlphaFoldDB" id="A0A6G4TXG4"/>
<dbReference type="InterPro" id="IPR000843">
    <property type="entry name" value="HTH_LacI"/>
</dbReference>
<dbReference type="RefSeq" id="WP_165234881.1">
    <property type="nucleotide sequence ID" value="NZ_JAAKZV010000028.1"/>
</dbReference>
<evidence type="ECO:0000313" key="5">
    <source>
        <dbReference type="EMBL" id="NGN64136.1"/>
    </source>
</evidence>
<dbReference type="GO" id="GO:0000976">
    <property type="term" value="F:transcription cis-regulatory region binding"/>
    <property type="evidence" value="ECO:0007669"/>
    <property type="project" value="TreeGrafter"/>
</dbReference>
<evidence type="ECO:0000256" key="1">
    <source>
        <dbReference type="ARBA" id="ARBA00023015"/>
    </source>
</evidence>
<feature type="domain" description="HTH lacI-type" evidence="4">
    <location>
        <begin position="4"/>
        <end position="58"/>
    </location>
</feature>
<name>A0A6G4TXG4_9ACTN</name>
<dbReference type="Gene3D" id="1.10.260.40">
    <property type="entry name" value="lambda repressor-like DNA-binding domains"/>
    <property type="match status" value="1"/>
</dbReference>
<dbReference type="PROSITE" id="PS50932">
    <property type="entry name" value="HTH_LACI_2"/>
    <property type="match status" value="1"/>
</dbReference>
<dbReference type="PANTHER" id="PTHR30146:SF155">
    <property type="entry name" value="ALANINE RACEMASE"/>
    <property type="match status" value="1"/>
</dbReference>
<evidence type="ECO:0000256" key="2">
    <source>
        <dbReference type="ARBA" id="ARBA00023125"/>
    </source>
</evidence>